<feature type="region of interest" description="Disordered" evidence="1">
    <location>
        <begin position="26"/>
        <end position="64"/>
    </location>
</feature>
<gene>
    <name evidence="3" type="ORF">PVAND_017195</name>
</gene>
<name>A0A9J6BID6_POLVA</name>
<keyword evidence="4" id="KW-1185">Reference proteome</keyword>
<comment type="caution">
    <text evidence="3">The sequence shown here is derived from an EMBL/GenBank/DDBJ whole genome shotgun (WGS) entry which is preliminary data.</text>
</comment>
<dbReference type="AlphaFoldDB" id="A0A9J6BID6"/>
<evidence type="ECO:0000256" key="2">
    <source>
        <dbReference type="SAM" id="SignalP"/>
    </source>
</evidence>
<dbReference type="Proteomes" id="UP001107558">
    <property type="component" value="Chromosome 4"/>
</dbReference>
<feature type="signal peptide" evidence="2">
    <location>
        <begin position="1"/>
        <end position="19"/>
    </location>
</feature>
<dbReference type="EMBL" id="JADBJN010000004">
    <property type="protein sequence ID" value="KAG5669307.1"/>
    <property type="molecule type" value="Genomic_DNA"/>
</dbReference>
<evidence type="ECO:0000313" key="4">
    <source>
        <dbReference type="Proteomes" id="UP001107558"/>
    </source>
</evidence>
<evidence type="ECO:0000256" key="1">
    <source>
        <dbReference type="SAM" id="MobiDB-lite"/>
    </source>
</evidence>
<proteinExistence type="predicted"/>
<organism evidence="3 4">
    <name type="scientific">Polypedilum vanderplanki</name>
    <name type="common">Sleeping chironomid midge</name>
    <dbReference type="NCBI Taxonomy" id="319348"/>
    <lineage>
        <taxon>Eukaryota</taxon>
        <taxon>Metazoa</taxon>
        <taxon>Ecdysozoa</taxon>
        <taxon>Arthropoda</taxon>
        <taxon>Hexapoda</taxon>
        <taxon>Insecta</taxon>
        <taxon>Pterygota</taxon>
        <taxon>Neoptera</taxon>
        <taxon>Endopterygota</taxon>
        <taxon>Diptera</taxon>
        <taxon>Nematocera</taxon>
        <taxon>Chironomoidea</taxon>
        <taxon>Chironomidae</taxon>
        <taxon>Chironominae</taxon>
        <taxon>Polypedilum</taxon>
        <taxon>Polypedilum</taxon>
    </lineage>
</organism>
<reference evidence="3" key="1">
    <citation type="submission" date="2021-03" db="EMBL/GenBank/DDBJ databases">
        <title>Chromosome level genome of the anhydrobiotic midge Polypedilum vanderplanki.</title>
        <authorList>
            <person name="Yoshida Y."/>
            <person name="Kikawada T."/>
            <person name="Gusev O."/>
        </authorList>
    </citation>
    <scope>NUCLEOTIDE SEQUENCE</scope>
    <source>
        <strain evidence="3">NIAS01</strain>
        <tissue evidence="3">Whole body or cell culture</tissue>
    </source>
</reference>
<feature type="compositionally biased region" description="Polar residues" evidence="1">
    <location>
        <begin position="34"/>
        <end position="52"/>
    </location>
</feature>
<accession>A0A9J6BID6</accession>
<dbReference type="Gene3D" id="1.10.238.270">
    <property type="match status" value="2"/>
</dbReference>
<evidence type="ECO:0000313" key="3">
    <source>
        <dbReference type="EMBL" id="KAG5669307.1"/>
    </source>
</evidence>
<feature type="chain" id="PRO_5039946364" evidence="2">
    <location>
        <begin position="20"/>
        <end position="368"/>
    </location>
</feature>
<keyword evidence="2" id="KW-0732">Signal</keyword>
<protein>
    <submittedName>
        <fullName evidence="3">Uncharacterized protein</fullName>
    </submittedName>
</protein>
<sequence>MKIKIIIFILSVYILKINCDEETSTTVEAEANPSEEQTTSDLNSVTETPSEENNSKPIDSSKSKPSKAMLHLCCVIPHGYYVAAWQKCSKANLDNVEKITECYNNDIKLVVDGKINKDIVKRLYNLLKTAYTKHWTSYIEQAVDECEYEEKSNLTESLASFYSCINDKLAENCQSILTASYCNSVTDYFDDWRKPSCDVWSSGLPKVDTCCLKPVIFGSEYTANCRYECSKHFFTDTEISKCTNQCTDESQFFNDNDEYDKEKVKEMLKNSVENSKTWENVIDEGVEFCVEKVKADDNNTSHYHISHFISICLYNYFLDNCVEFDSKHACQRVKKFMAQCPKLKPSEFEHGSHLKDQRVYSSVQSHNA</sequence>